<dbReference type="InterPro" id="IPR000515">
    <property type="entry name" value="MetI-like"/>
</dbReference>
<keyword evidence="5" id="KW-0813">Transport</keyword>
<proteinExistence type="inferred from homology"/>
<dbReference type="PROSITE" id="PS50928">
    <property type="entry name" value="ABC_TM1"/>
    <property type="match status" value="2"/>
</dbReference>
<dbReference type="OrthoDB" id="5294991at2"/>
<feature type="transmembrane region" description="Helical" evidence="5">
    <location>
        <begin position="20"/>
        <end position="44"/>
    </location>
</feature>
<accession>A0A2S5KHF2</accession>
<protein>
    <submittedName>
        <fullName evidence="7">ABC transporter permease</fullName>
    </submittedName>
</protein>
<keyword evidence="4 5" id="KW-0472">Membrane</keyword>
<feature type="transmembrane region" description="Helical" evidence="5">
    <location>
        <begin position="381"/>
        <end position="403"/>
    </location>
</feature>
<feature type="transmembrane region" description="Helical" evidence="5">
    <location>
        <begin position="517"/>
        <end position="539"/>
    </location>
</feature>
<comment type="caution">
    <text evidence="7">The sequence shown here is derived from an EMBL/GenBank/DDBJ whole genome shotgun (WGS) entry which is preliminary data.</text>
</comment>
<feature type="transmembrane region" description="Helical" evidence="5">
    <location>
        <begin position="104"/>
        <end position="129"/>
    </location>
</feature>
<sequence length="553" mass="59671">MSTSTAPQSVTDRWLTRCCLWIPLIALLMFFAVPMLSILWHSLLDDRSGALGFSNYLSLMSSPGIWRATLNSLLLGIATTLVTLVLGFVLAYGLECSQMQGKRFISMAISMPVLAPSLVLGLGLIFLLGRNGLISHGTGIRLEIYGFTGLLIANVLYALPQAVMIIRTALRQSDARQYEAATVLGAGEWRQFIDVTLPGARYGILSAAFVVFTVTITDFGNAVVIGGNFQVLATEIYSQVSGQMKFGMGAVVGILLLLPAAASIWIEKAATRRQQLIGTSAMIPHQPQPLPRRDIPLFLVSLSIALGIITVIATVVFASVIRLWPYRLNFTLKHYDIDLAGGYTPLWTSMWISLLAAVVGTAMLFLLSFGIRRLPGRQASFATLLSALPVAVPGLVLGLSYVFTFNSATLPWGVLYGTALLIALCNYYHYHTQGFTTMMTGMRSIPAAMEDATSVLGGGVPRILGDVYLPAMRITLVTVALFLFMRSMVTLSAVIFLVTPSLPLGAVSVMRLDEAGFTSQAAAFSTCIMVVVSLTALALHQLTRSARRQTATP</sequence>
<feature type="transmembrane region" description="Helical" evidence="5">
    <location>
        <begin position="409"/>
        <end position="429"/>
    </location>
</feature>
<organism evidence="7 8">
    <name type="scientific">Proteobacteria bacterium 228</name>
    <dbReference type="NCBI Taxonomy" id="2083153"/>
    <lineage>
        <taxon>Bacteria</taxon>
        <taxon>Pseudomonadati</taxon>
        <taxon>Pseudomonadota</taxon>
    </lineage>
</organism>
<dbReference type="SUPFAM" id="SSF161098">
    <property type="entry name" value="MetI-like"/>
    <property type="match status" value="2"/>
</dbReference>
<name>A0A2S5KHF2_9PROT</name>
<keyword evidence="2 5" id="KW-0812">Transmembrane</keyword>
<reference evidence="7 8" key="1">
    <citation type="submission" date="2018-02" db="EMBL/GenBank/DDBJ databases">
        <title>novel marine gammaproteobacteria from coastal saline agro ecosystem.</title>
        <authorList>
            <person name="Krishnan R."/>
            <person name="Ramesh Kumar N."/>
        </authorList>
    </citation>
    <scope>NUCLEOTIDE SEQUENCE [LARGE SCALE GENOMIC DNA]</scope>
    <source>
        <strain evidence="7 8">228</strain>
    </source>
</reference>
<dbReference type="CDD" id="cd06261">
    <property type="entry name" value="TM_PBP2"/>
    <property type="match status" value="2"/>
</dbReference>
<comment type="subcellular location">
    <subcellularLocation>
        <location evidence="1 5">Cell membrane</location>
        <topology evidence="1 5">Multi-pass membrane protein</topology>
    </subcellularLocation>
</comment>
<evidence type="ECO:0000256" key="3">
    <source>
        <dbReference type="ARBA" id="ARBA00022989"/>
    </source>
</evidence>
<gene>
    <name evidence="7" type="ORF">C4K68_26680</name>
</gene>
<feature type="transmembrane region" description="Helical" evidence="5">
    <location>
        <begin position="246"/>
        <end position="266"/>
    </location>
</feature>
<keyword evidence="3 5" id="KW-1133">Transmembrane helix</keyword>
<feature type="transmembrane region" description="Helical" evidence="5">
    <location>
        <begin position="144"/>
        <end position="166"/>
    </location>
</feature>
<dbReference type="PANTHER" id="PTHR43496">
    <property type="entry name" value="PROTEIN LPLB"/>
    <property type="match status" value="1"/>
</dbReference>
<feature type="transmembrane region" description="Helical" evidence="5">
    <location>
        <begin position="297"/>
        <end position="324"/>
    </location>
</feature>
<feature type="transmembrane region" description="Helical" evidence="5">
    <location>
        <begin position="64"/>
        <end position="92"/>
    </location>
</feature>
<dbReference type="EMBL" id="PRLP01000154">
    <property type="protein sequence ID" value="PPC74247.1"/>
    <property type="molecule type" value="Genomic_DNA"/>
</dbReference>
<feature type="domain" description="ABC transmembrane type-1" evidence="6">
    <location>
        <begin position="69"/>
        <end position="267"/>
    </location>
</feature>
<evidence type="ECO:0000256" key="2">
    <source>
        <dbReference type="ARBA" id="ARBA00022692"/>
    </source>
</evidence>
<comment type="similarity">
    <text evidence="5">Belongs to the binding-protein-dependent transport system permease family.</text>
</comment>
<dbReference type="InterPro" id="IPR035906">
    <property type="entry name" value="MetI-like_sf"/>
</dbReference>
<feature type="transmembrane region" description="Helical" evidence="5">
    <location>
        <begin position="202"/>
        <end position="226"/>
    </location>
</feature>
<evidence type="ECO:0000256" key="4">
    <source>
        <dbReference type="ARBA" id="ARBA00023136"/>
    </source>
</evidence>
<evidence type="ECO:0000313" key="7">
    <source>
        <dbReference type="EMBL" id="PPC74247.1"/>
    </source>
</evidence>
<dbReference type="GO" id="GO:0055085">
    <property type="term" value="P:transmembrane transport"/>
    <property type="evidence" value="ECO:0007669"/>
    <property type="project" value="InterPro"/>
</dbReference>
<evidence type="ECO:0000259" key="6">
    <source>
        <dbReference type="PROSITE" id="PS50928"/>
    </source>
</evidence>
<feature type="domain" description="ABC transmembrane type-1" evidence="6">
    <location>
        <begin position="346"/>
        <end position="543"/>
    </location>
</feature>
<evidence type="ECO:0000256" key="1">
    <source>
        <dbReference type="ARBA" id="ARBA00004651"/>
    </source>
</evidence>
<dbReference type="Gene3D" id="1.10.3720.10">
    <property type="entry name" value="MetI-like"/>
    <property type="match status" value="2"/>
</dbReference>
<evidence type="ECO:0000256" key="5">
    <source>
        <dbReference type="RuleBase" id="RU363032"/>
    </source>
</evidence>
<dbReference type="PANTHER" id="PTHR43496:SF1">
    <property type="entry name" value="POLYGALACTURONAN_RHAMNOGALACTURONAN TRANSPORT SYSTEM PERMEASE PROTEIN YTEP"/>
    <property type="match status" value="1"/>
</dbReference>
<dbReference type="Proteomes" id="UP000238196">
    <property type="component" value="Unassembled WGS sequence"/>
</dbReference>
<feature type="transmembrane region" description="Helical" evidence="5">
    <location>
        <begin position="474"/>
        <end position="497"/>
    </location>
</feature>
<dbReference type="Pfam" id="PF00528">
    <property type="entry name" value="BPD_transp_1"/>
    <property type="match status" value="1"/>
</dbReference>
<dbReference type="GO" id="GO:0005886">
    <property type="term" value="C:plasma membrane"/>
    <property type="evidence" value="ECO:0007669"/>
    <property type="project" value="UniProtKB-SubCell"/>
</dbReference>
<feature type="transmembrane region" description="Helical" evidence="5">
    <location>
        <begin position="344"/>
        <end position="369"/>
    </location>
</feature>
<dbReference type="AlphaFoldDB" id="A0A2S5KHF2"/>
<evidence type="ECO:0000313" key="8">
    <source>
        <dbReference type="Proteomes" id="UP000238196"/>
    </source>
</evidence>